<feature type="region of interest" description="Disordered" evidence="4">
    <location>
        <begin position="13"/>
        <end position="36"/>
    </location>
</feature>
<evidence type="ECO:0000256" key="2">
    <source>
        <dbReference type="ARBA" id="ARBA00022525"/>
    </source>
</evidence>
<reference evidence="7" key="1">
    <citation type="submission" date="2021-03" db="EMBL/GenBank/DDBJ databases">
        <title>Whole genome shotgun sequence of Actinoplanes auranticolor NBRC 12245.</title>
        <authorList>
            <person name="Komaki H."/>
            <person name="Tamura T."/>
        </authorList>
    </citation>
    <scope>NUCLEOTIDE SEQUENCE</scope>
    <source>
        <strain evidence="7">NBRC 12245</strain>
    </source>
</reference>
<dbReference type="PANTHER" id="PTHR32305">
    <property type="match status" value="1"/>
</dbReference>
<dbReference type="EMBL" id="BOQL01000062">
    <property type="protein sequence ID" value="GIM76393.1"/>
    <property type="molecule type" value="Genomic_DNA"/>
</dbReference>
<protein>
    <recommendedName>
        <fullName evidence="9">RHS repeat-associated protein</fullName>
    </recommendedName>
</protein>
<dbReference type="InterPro" id="IPR028994">
    <property type="entry name" value="Integrin_alpha_N"/>
</dbReference>
<dbReference type="GO" id="GO:0005737">
    <property type="term" value="C:cytoplasm"/>
    <property type="evidence" value="ECO:0007669"/>
    <property type="project" value="InterPro"/>
</dbReference>
<dbReference type="InterPro" id="IPR022045">
    <property type="entry name" value="TcdB_toxin_mid/N"/>
</dbReference>
<dbReference type="InterPro" id="IPR022385">
    <property type="entry name" value="Rhs_assc_core"/>
</dbReference>
<comment type="caution">
    <text evidence="7">The sequence shown here is derived from an EMBL/GenBank/DDBJ whole genome shotgun (WGS) entry which is preliminary data.</text>
</comment>
<evidence type="ECO:0000256" key="3">
    <source>
        <dbReference type="ARBA" id="ARBA00023026"/>
    </source>
</evidence>
<feature type="domain" description="Insecticide toxin TcdB middle/N-terminal" evidence="6">
    <location>
        <begin position="681"/>
        <end position="845"/>
    </location>
</feature>
<evidence type="ECO:0000259" key="6">
    <source>
        <dbReference type="Pfam" id="PF12256"/>
    </source>
</evidence>
<dbReference type="GO" id="GO:0005576">
    <property type="term" value="C:extracellular region"/>
    <property type="evidence" value="ECO:0007669"/>
    <property type="project" value="UniProtKB-SubCell"/>
</dbReference>
<proteinExistence type="predicted"/>
<evidence type="ECO:0008006" key="9">
    <source>
        <dbReference type="Google" id="ProtNLM"/>
    </source>
</evidence>
<dbReference type="Pfam" id="PF03534">
    <property type="entry name" value="SpvB"/>
    <property type="match status" value="1"/>
</dbReference>
<name>A0A919W1D1_9ACTN</name>
<dbReference type="InterPro" id="IPR050708">
    <property type="entry name" value="T6SS_VgrG/RHS"/>
</dbReference>
<accession>A0A919W1D1</accession>
<dbReference type="NCBIfam" id="TIGR03696">
    <property type="entry name" value="Rhs_assc_core"/>
    <property type="match status" value="1"/>
</dbReference>
<evidence type="ECO:0000313" key="7">
    <source>
        <dbReference type="EMBL" id="GIM76393.1"/>
    </source>
</evidence>
<dbReference type="InterPro" id="IPR022044">
    <property type="entry name" value="TcdB_toxin_mid/C"/>
</dbReference>
<sequence length="2545" mass="280487">MVSLPKGGGAIRGIGESFATDPATGTGSLSVPVATSPGRSGFGPDLTLTYGSGAGNGLFGFGWNLAQPAVNRKTDNGLPQYRDAEDSDVFTFGGEDLVPAYAKDDDGDWILDAVGNHVFDQVERDSWTVRRYRPRRESTHTRIERWTSAAGDVHWRCVSADNVTSVFGTDDNSRIADPEAAAAGAPARVFSWLIRASYDDKGNAISYEYCAEDGRGVDVGRACEARRSDRSRAANRYLERIRYGNRTPNRDPNWISTDPRHLTDYMFQVVLDYGEGHYTELPSDKDGREFAAASPEPVGSPPWPVRLDPFSSYRAGFELRTYRLCRRILMFHCFPAELGVKDYLVRSTEFSYAQSPVASFLVGVTQSGFTRAPAADEPARYRKQSLPTLELTYSSLPDSQDLAGRAVQYADSGTIPGAAVPMLVDLDGEGAAGLLVESSGEWLYRHNLSANNAVPTGDGVVAARFGPVEPVSTRPAHSLGAGRRLVDVAGDGTVDLLVTDDGTWGYYERSGAAGWAAFHPFGARPNLDARDRGVRHIDLTGDGSTDLLIAEDEALVWYPSLTRDGYDAARRVIDACDAEAAATLLYLDDAEATFLADCSGDGLTDLLRIRNGEVVYWPNLGYGRFGRKVVMDNAPWFDRPDLFDPQRLRLADVDGSGATDIVYPAHDGLRIFLNQSGNAWRDPVTLPQVTAREAARSLEVVDLLGQGTACVVWTPRSPEAGRPALHYIDLLQGRKPYLLTRADNNLGTRTKVHYSSSTRFYLDDLLAGRPWITRLPFPVQVIDRIETHDLVTGNRLVSRHTYHHGHFVEREFRGFGMVESWNAEQVTSSSRDVPPAHTRTWFHTGYHAGGQHVSDYYAGLLDATDTGEYYREPSATDAQARSLLLADTVLPGDLTAAEEREACRALKGSMLRQETYAQDGTARAAHPYVVTEQNLAVRMSQPRGTNEHAVFATHQHEAITYHYEREPADPRVTHTLDLEVDPYGNVLRTVTIGYGRRRPEPGLAPEEQAVQARLLATYTYNRVTNAIDTAQNFRAPLPSETRTYEIHGLVLPPDQPRFSFEQVLAAASAAMPVDYEATDASAQLRKRTIEHIRTVYRRDDLSGPLPPHTLHPLALPFETYTLALTPGLVSAVYGDRVPDKMLREAGYVAGAEDANWWMPSGRVHYSPAPDASTAAELSYARRHFFLPCRFRDPFHTSTARTESVVTYDSHDLLVQETCDACGNRVTVGERDTDPERPVVRSGMDYRVLQPALIMDANRNRVATAFDTLGMVVGTATMGKPEQSPAAGDVLSAAFRPDLARAEIEAVLTDPLGPQAVAALGKATTRIVYDLHASRPAAAPLAAPIAAVTLTRETHAGDPVSAAGVRIHATVSYWDGFGRQIQRKAQAEPAPGSGATRWIGSGWTVFNNKNKAVRQYEPFFSNTHGYEAENLHGVSSTLYYDPMDRVVATLYPDHTWQKVVFGPWRQEDWDAHDTALIADPAQDPDVGTHFTGMPSEDYLPTWHAARTEAAEAAQRWPGPQRQASERRAAEKAAVHAATPAVSHTDSLGRPWLTVAHNRFRYSNSPPLATATEGFYRSRTDLDLEGNPRTVTDARGRVVLRHDYDIVGNRIHQASMEAGERWTLQDVTGNGIRSWDGAGTMEWTEYDVLRRPVRKFLKSGEAKALMVERVAYGESGPAPETTNVRTRVVQVCDQAGMVTTDRFDFKGNLVRSRRQVARVYDAVLDWSGQVPLEPEVYTVRTWYDALDRPVQVIPPHSGNRADVLQHAYNAGGLLESIVTWLGLTAEPTTVLDPATATQVIVKDINYDANGRRVSIAYANGAVTSYAYDRDTSRLTELLTVRGTVALQRLSYIHDAVGNVIEQRDDAQPTLFFRNKRVEPTATFTYDAVYRLIEATGREHVGQSASYRDSDRISLPLLTDGNAMGRYLERYHHDEVGNLQLVQHVSTDPATPGWSRAYHYSERSQLRPADLSNRLSSTTAVGVAVEPYSIGGDGYDVHGNLLRMPHLQEVRWNQRNQMRMSRRQAVNASDTDGVAHHGERTWYVYDAAGERVRKVTESAPGTIRSSRLYLGGFEIYRRTGTGALVRETLHVMDDERRVALIDTRVSGTEQGVPARLVRFQLGNHLGSVSLELDERAEVISFEEYTPYGATACQAVRRDIGVVGKRYRYTGKERDEESGLSFHGARYYAPWLARWISTDPSTTVDGPNLYVYCRGNPIRYADPDGHQVTGLPTILGSGRYGWLHTVPGFTREHVIPGSWLKYVLEAEYGSAAAGAVEGRVYRNAWTMLLDNSYAGPKTRFDLSYAAELRKLGQNIESTDFYLRSMRHLQAGGSLSPQDLAYSHNTAVREVATFVKAEGQLTSAAAGNKLSRDLSSALAPGTGAAPVSAPQVPVVSFAKKVAAAAPPAPQPSAWRQFTGKLATARNWATGKAVVAAEIGEKLNRFLQFGLAIWGAARATESLTSQDVNQRLNVYYTARDEPNAGERLVFFTGALGIGLLEAASVGVRAGVGDVDWGTYVANSYSRQGMSPSQREFTEWARIEFGLVPDRR</sequence>
<dbReference type="Pfam" id="PF12255">
    <property type="entry name" value="TcdB_toxin_midC"/>
    <property type="match status" value="1"/>
</dbReference>
<dbReference type="Gene3D" id="2.180.10.10">
    <property type="entry name" value="RHS repeat-associated core"/>
    <property type="match status" value="1"/>
</dbReference>
<dbReference type="PANTHER" id="PTHR32305:SF15">
    <property type="entry name" value="PROTEIN RHSA-RELATED"/>
    <property type="match status" value="1"/>
</dbReference>
<gene>
    <name evidence="7" type="ORF">Aau02nite_70640</name>
</gene>
<dbReference type="Pfam" id="PF12256">
    <property type="entry name" value="TcdB_toxin_midN"/>
    <property type="match status" value="1"/>
</dbReference>
<evidence type="ECO:0000259" key="5">
    <source>
        <dbReference type="Pfam" id="PF12255"/>
    </source>
</evidence>
<organism evidence="7 8">
    <name type="scientific">Actinoplanes auranticolor</name>
    <dbReference type="NCBI Taxonomy" id="47988"/>
    <lineage>
        <taxon>Bacteria</taxon>
        <taxon>Bacillati</taxon>
        <taxon>Actinomycetota</taxon>
        <taxon>Actinomycetes</taxon>
        <taxon>Micromonosporales</taxon>
        <taxon>Micromonosporaceae</taxon>
        <taxon>Actinoplanes</taxon>
    </lineage>
</organism>
<feature type="domain" description="Insecticide toxin TcdB middle/C-terminal" evidence="5">
    <location>
        <begin position="902"/>
        <end position="1021"/>
    </location>
</feature>
<dbReference type="Proteomes" id="UP000681340">
    <property type="component" value="Unassembled WGS sequence"/>
</dbReference>
<keyword evidence="2" id="KW-0964">Secreted</keyword>
<evidence type="ECO:0000256" key="1">
    <source>
        <dbReference type="ARBA" id="ARBA00004613"/>
    </source>
</evidence>
<evidence type="ECO:0000256" key="4">
    <source>
        <dbReference type="SAM" id="MobiDB-lite"/>
    </source>
</evidence>
<keyword evidence="3" id="KW-0843">Virulence</keyword>
<dbReference type="SUPFAM" id="SSF69318">
    <property type="entry name" value="Integrin alpha N-terminal domain"/>
    <property type="match status" value="1"/>
</dbReference>
<comment type="subcellular location">
    <subcellularLocation>
        <location evidence="1">Secreted</location>
    </subcellularLocation>
</comment>
<evidence type="ECO:0000313" key="8">
    <source>
        <dbReference type="Proteomes" id="UP000681340"/>
    </source>
</evidence>
<keyword evidence="8" id="KW-1185">Reference proteome</keyword>
<dbReference type="InterPro" id="IPR003284">
    <property type="entry name" value="Sal_SpvB"/>
</dbReference>